<evidence type="ECO:0000256" key="1">
    <source>
        <dbReference type="SAM" id="MobiDB-lite"/>
    </source>
</evidence>
<dbReference type="InterPro" id="IPR036930">
    <property type="entry name" value="WGR_dom_sf"/>
</dbReference>
<dbReference type="Gene3D" id="2.20.140.10">
    <property type="entry name" value="WGR domain"/>
    <property type="match status" value="1"/>
</dbReference>
<dbReference type="PROSITE" id="PS51977">
    <property type="entry name" value="WGR"/>
    <property type="match status" value="1"/>
</dbReference>
<evidence type="ECO:0000259" key="2">
    <source>
        <dbReference type="PROSITE" id="PS51977"/>
    </source>
</evidence>
<dbReference type="CDD" id="cd07996">
    <property type="entry name" value="WGR_MMR_like"/>
    <property type="match status" value="1"/>
</dbReference>
<accession>A0ABW7C2C3</accession>
<comment type="caution">
    <text evidence="3">The sequence shown here is derived from an EMBL/GenBank/DDBJ whole genome shotgun (WGS) entry which is preliminary data.</text>
</comment>
<dbReference type="Pfam" id="PF05406">
    <property type="entry name" value="WGR"/>
    <property type="match status" value="1"/>
</dbReference>
<proteinExistence type="predicted"/>
<evidence type="ECO:0000313" key="3">
    <source>
        <dbReference type="EMBL" id="MFG3193900.1"/>
    </source>
</evidence>
<dbReference type="InterPro" id="IPR025406">
    <property type="entry name" value="DUF4132"/>
</dbReference>
<evidence type="ECO:0000313" key="4">
    <source>
        <dbReference type="Proteomes" id="UP001604282"/>
    </source>
</evidence>
<feature type="domain" description="WGR" evidence="2">
    <location>
        <begin position="1"/>
        <end position="78"/>
    </location>
</feature>
<dbReference type="Pfam" id="PF13569">
    <property type="entry name" value="DUF4132"/>
    <property type="match status" value="1"/>
</dbReference>
<keyword evidence="4" id="KW-1185">Reference proteome</keyword>
<reference evidence="3 4" key="1">
    <citation type="submission" date="2024-10" db="EMBL/GenBank/DDBJ databases">
        <title>The Natural Products Discovery Center: Release of the First 8490 Sequenced Strains for Exploring Actinobacteria Biosynthetic Diversity.</title>
        <authorList>
            <person name="Kalkreuter E."/>
            <person name="Kautsar S.A."/>
            <person name="Yang D."/>
            <person name="Bader C.D."/>
            <person name="Teijaro C.N."/>
            <person name="Fluegel L."/>
            <person name="Davis C.M."/>
            <person name="Simpson J.R."/>
            <person name="Lauterbach L."/>
            <person name="Steele A.D."/>
            <person name="Gui C."/>
            <person name="Meng S."/>
            <person name="Li G."/>
            <person name="Viehrig K."/>
            <person name="Ye F."/>
            <person name="Su P."/>
            <person name="Kiefer A.F."/>
            <person name="Nichols A."/>
            <person name="Cepeda A.J."/>
            <person name="Yan W."/>
            <person name="Fan B."/>
            <person name="Jiang Y."/>
            <person name="Adhikari A."/>
            <person name="Zheng C.-J."/>
            <person name="Schuster L."/>
            <person name="Cowan T.M."/>
            <person name="Smanski M.J."/>
            <person name="Chevrette M.G."/>
            <person name="De Carvalho L.P.S."/>
            <person name="Shen B."/>
        </authorList>
    </citation>
    <scope>NUCLEOTIDE SEQUENCE [LARGE SCALE GENOMIC DNA]</scope>
    <source>
        <strain evidence="3 4">NPDC048229</strain>
    </source>
</reference>
<dbReference type="EMBL" id="JBICZW010000036">
    <property type="protein sequence ID" value="MFG3193900.1"/>
    <property type="molecule type" value="Genomic_DNA"/>
</dbReference>
<organism evidence="3 4">
    <name type="scientific">Streptomyces omiyaensis</name>
    <dbReference type="NCBI Taxonomy" id="68247"/>
    <lineage>
        <taxon>Bacteria</taxon>
        <taxon>Bacillati</taxon>
        <taxon>Actinomycetota</taxon>
        <taxon>Actinomycetes</taxon>
        <taxon>Kitasatosporales</taxon>
        <taxon>Streptomycetaceae</taxon>
        <taxon>Streptomyces</taxon>
    </lineage>
</organism>
<dbReference type="InterPro" id="IPR008893">
    <property type="entry name" value="WGR_domain"/>
</dbReference>
<dbReference type="Proteomes" id="UP001604282">
    <property type="component" value="Unassembled WGS sequence"/>
</dbReference>
<dbReference type="SMART" id="SM00773">
    <property type="entry name" value="WGR"/>
    <property type="match status" value="1"/>
</dbReference>
<protein>
    <submittedName>
        <fullName evidence="3">DUF4132 domain-containing protein</fullName>
    </submittedName>
</protein>
<dbReference type="InterPro" id="IPR049809">
    <property type="entry name" value="YehF/YfeS-like_WGR"/>
</dbReference>
<sequence length="1237" mass="132813">MRRWEHAGDGAGKFWEAGAEGTSVTVRFGRLGTAGQTRVKEFGTPEEARAYLLKTVGEKERKGYVAAGADTAAPPAAPGADTAAPPAAPGAAAPSEVASAGAASAGPAGGRSAAPAAPSSGDAPETPATPDAPADESVLVLPEAWKRNLRPRRGGTPVPVAPADATAPDRFAAWRSRYATEIERALGGGRSDADLVAAARAHDAGSPDPVGAAVLAALLPPDADGATVTDAWVLAHGLPFAAVAAVENLECRRLWIQGVRVNMVGGVVAAREDDNQWHQGTSLDVVERVRALLAVTDDATYEAVVSVLARRRTTPRRRVTVSFLVPTERAWTDECLADPATRDHVQLVVRDMLVCSVTADQTAVYGGRVDLGWRGWGPVTVATVADGAGAAVAPFLVAETNRPYLGTDDLKALAAALAVLPSDEAFQGLLDRVGDKHVRPELAAAARRFPVRALRLLAPAARDATTDAALVRRMLTRHVAAHRALALAVLPELPAEAAEVVEPLTREQDTAGDAAPAELPALLTAPPWTVRRTAAKPLVVTGAAAPDGTRLVWRDGERDTWATTESWVTGWQPYEPLDVLVDKLFDGRLHNWHTVGVLVHGPVERVRPYLADWDGTEYCYDGAEVFKPLVAAHGEAALPPLLRMAPHHPAPMAEVLLPYLDVRVARLMAKWLFRLKTAGRTARTWLLRHGTDAARLLVPDAVGTPGPERTAAEDALRALVAAQGPDGVRAAAREYGEEAAEAVEALLATDPLVASLPARMPQTPVWTEPGVLPRIRLRTGATLPVPAVTHVLTMIAVSRPDAPYPGLAELRALCTPASLAAFAWGLFEEWRVAGMPPKDAWALHALGWFGDDDVVRDLTPVIRSWPGEGAHHRAVEGLDVLAAIGTDSALLHLHGISQRVKFKALKQRAQEKIAEVADDLGLTAGQLADRLVPDLGLDADGSTVVDYGTRRFTVGFDEALKPYVRDAEGRRLKDLPKPGARDETELATAERKRFLALKKEVRTIAADQVRRLEAAMVDGRSWTGAEFRQLFVEHPLVWHLARRLVWSAEQDGTATAFRIAEDRTYADADDSLLTVADDALITLPHPLRLTGELGTWSELLADYEIVQPFPQLGRPLHTATDEDGASARLTRFEGVTVPVGRLLGLQKRGWQRGVPQDAGIERWFSRSLGPERHLVIQLEPGIAVGMLDEYPDQTLDTVWLDSHPGDHWESRTYPLRLADLDPVTVSELLADLTELTS</sequence>
<dbReference type="RefSeq" id="WP_392884832.1">
    <property type="nucleotide sequence ID" value="NZ_JBICZW010000036.1"/>
</dbReference>
<gene>
    <name evidence="3" type="ORF">ACGFYS_33845</name>
</gene>
<name>A0ABW7C2C3_9ACTN</name>
<feature type="region of interest" description="Disordered" evidence="1">
    <location>
        <begin position="67"/>
        <end position="136"/>
    </location>
</feature>
<dbReference type="SUPFAM" id="SSF142921">
    <property type="entry name" value="WGR domain-like"/>
    <property type="match status" value="1"/>
</dbReference>